<dbReference type="InterPro" id="IPR029787">
    <property type="entry name" value="Nucleotide_cyclase"/>
</dbReference>
<evidence type="ECO:0000256" key="3">
    <source>
        <dbReference type="ARBA" id="ARBA00012201"/>
    </source>
</evidence>
<keyword evidence="6" id="KW-0547">Nucleotide-binding</keyword>
<dbReference type="GO" id="GO:0035556">
    <property type="term" value="P:intracellular signal transduction"/>
    <property type="evidence" value="ECO:0007669"/>
    <property type="project" value="InterPro"/>
</dbReference>
<dbReference type="Gene3D" id="3.30.70.1230">
    <property type="entry name" value="Nucleotide cyclase"/>
    <property type="match status" value="2"/>
</dbReference>
<proteinExistence type="predicted"/>
<keyword evidence="7" id="KW-0067">ATP-binding</keyword>
<dbReference type="GO" id="GO:0005886">
    <property type="term" value="C:plasma membrane"/>
    <property type="evidence" value="ECO:0007669"/>
    <property type="project" value="TreeGrafter"/>
</dbReference>
<keyword evidence="15" id="KW-1185">Reference proteome</keyword>
<dbReference type="SUPFAM" id="SSF55073">
    <property type="entry name" value="Nucleotide cyclase"/>
    <property type="match status" value="2"/>
</dbReference>
<dbReference type="EMBL" id="LUCM01009927">
    <property type="protein sequence ID" value="KAA0186154.1"/>
    <property type="molecule type" value="Genomic_DNA"/>
</dbReference>
<dbReference type="AlphaFoldDB" id="A0A8E0VFX5"/>
<dbReference type="SMART" id="SM00044">
    <property type="entry name" value="CYCc"/>
    <property type="match status" value="1"/>
</dbReference>
<dbReference type="Pfam" id="PF00211">
    <property type="entry name" value="Guanylate_cyc"/>
    <property type="match status" value="2"/>
</dbReference>
<dbReference type="EC" id="4.6.1.1" evidence="3"/>
<keyword evidence="10 12" id="KW-0472">Membrane</keyword>
<dbReference type="OrthoDB" id="6270877at2759"/>
<dbReference type="GO" id="GO:0005524">
    <property type="term" value="F:ATP binding"/>
    <property type="evidence" value="ECO:0007669"/>
    <property type="project" value="UniProtKB-KW"/>
</dbReference>
<evidence type="ECO:0000313" key="15">
    <source>
        <dbReference type="Proteomes" id="UP000728185"/>
    </source>
</evidence>
<evidence type="ECO:0000313" key="14">
    <source>
        <dbReference type="EMBL" id="KAA0186154.1"/>
    </source>
</evidence>
<organism evidence="14 15">
    <name type="scientific">Fasciolopsis buskii</name>
    <dbReference type="NCBI Taxonomy" id="27845"/>
    <lineage>
        <taxon>Eukaryota</taxon>
        <taxon>Metazoa</taxon>
        <taxon>Spiralia</taxon>
        <taxon>Lophotrochozoa</taxon>
        <taxon>Platyhelminthes</taxon>
        <taxon>Trematoda</taxon>
        <taxon>Digenea</taxon>
        <taxon>Plagiorchiida</taxon>
        <taxon>Echinostomata</taxon>
        <taxon>Echinostomatoidea</taxon>
        <taxon>Fasciolidae</taxon>
        <taxon>Fasciolopsis</taxon>
    </lineage>
</organism>
<keyword evidence="8" id="KW-0460">Magnesium</keyword>
<keyword evidence="11" id="KW-0456">Lyase</keyword>
<evidence type="ECO:0000256" key="1">
    <source>
        <dbReference type="ARBA" id="ARBA00001593"/>
    </source>
</evidence>
<keyword evidence="5" id="KW-0479">Metal-binding</keyword>
<comment type="subcellular location">
    <subcellularLocation>
        <location evidence="2">Membrane</location>
        <topology evidence="2">Multi-pass membrane protein</topology>
    </subcellularLocation>
</comment>
<keyword evidence="4 12" id="KW-0812">Transmembrane</keyword>
<evidence type="ECO:0000256" key="11">
    <source>
        <dbReference type="ARBA" id="ARBA00023239"/>
    </source>
</evidence>
<dbReference type="PROSITE" id="PS50125">
    <property type="entry name" value="GUANYLATE_CYCLASE_2"/>
    <property type="match status" value="2"/>
</dbReference>
<gene>
    <name evidence="14" type="ORF">FBUS_09500</name>
</gene>
<dbReference type="GO" id="GO:0007189">
    <property type="term" value="P:adenylate cyclase-activating G protein-coupled receptor signaling pathway"/>
    <property type="evidence" value="ECO:0007669"/>
    <property type="project" value="TreeGrafter"/>
</dbReference>
<feature type="transmembrane region" description="Helical" evidence="12">
    <location>
        <begin position="148"/>
        <end position="170"/>
    </location>
</feature>
<evidence type="ECO:0000256" key="12">
    <source>
        <dbReference type="SAM" id="Phobius"/>
    </source>
</evidence>
<dbReference type="CDD" id="cd07302">
    <property type="entry name" value="CHD"/>
    <property type="match status" value="1"/>
</dbReference>
<evidence type="ECO:0000256" key="9">
    <source>
        <dbReference type="ARBA" id="ARBA00022989"/>
    </source>
</evidence>
<reference evidence="14" key="1">
    <citation type="submission" date="2019-05" db="EMBL/GenBank/DDBJ databases">
        <title>Annotation for the trematode Fasciolopsis buski.</title>
        <authorList>
            <person name="Choi Y.-J."/>
        </authorList>
    </citation>
    <scope>NUCLEOTIDE SEQUENCE</scope>
    <source>
        <strain evidence="14">HT</strain>
        <tissue evidence="14">Whole worm</tissue>
    </source>
</reference>
<comment type="catalytic activity">
    <reaction evidence="1">
        <text>ATP = 3',5'-cyclic AMP + diphosphate</text>
        <dbReference type="Rhea" id="RHEA:15389"/>
        <dbReference type="ChEBI" id="CHEBI:30616"/>
        <dbReference type="ChEBI" id="CHEBI:33019"/>
        <dbReference type="ChEBI" id="CHEBI:58165"/>
        <dbReference type="EC" id="4.6.1.1"/>
    </reaction>
</comment>
<feature type="transmembrane region" description="Helical" evidence="12">
    <location>
        <begin position="703"/>
        <end position="724"/>
    </location>
</feature>
<comment type="caution">
    <text evidence="14">The sequence shown here is derived from an EMBL/GenBank/DDBJ whole genome shotgun (WGS) entry which is preliminary data.</text>
</comment>
<evidence type="ECO:0000259" key="13">
    <source>
        <dbReference type="PROSITE" id="PS50125"/>
    </source>
</evidence>
<feature type="transmembrane region" description="Helical" evidence="12">
    <location>
        <begin position="753"/>
        <end position="771"/>
    </location>
</feature>
<dbReference type="GO" id="GO:0009190">
    <property type="term" value="P:cyclic nucleotide biosynthetic process"/>
    <property type="evidence" value="ECO:0007669"/>
    <property type="project" value="InterPro"/>
</dbReference>
<feature type="domain" description="Guanylate cyclase" evidence="13">
    <location>
        <begin position="942"/>
        <end position="1081"/>
    </location>
</feature>
<accession>A0A8E0VFX5</accession>
<keyword evidence="9 12" id="KW-1133">Transmembrane helix</keyword>
<feature type="transmembrane region" description="Helical" evidence="12">
    <location>
        <begin position="849"/>
        <end position="869"/>
    </location>
</feature>
<dbReference type="PANTHER" id="PTHR45627:SF12">
    <property type="entry name" value="ADENYLATE CYCLASE TYPE 2"/>
    <property type="match status" value="1"/>
</dbReference>
<feature type="transmembrane region" description="Helical" evidence="12">
    <location>
        <begin position="124"/>
        <end position="142"/>
    </location>
</feature>
<protein>
    <recommendedName>
        <fullName evidence="3">adenylate cyclase</fullName>
        <ecNumber evidence="3">4.6.1.1</ecNumber>
    </recommendedName>
</protein>
<dbReference type="PANTHER" id="PTHR45627">
    <property type="entry name" value="ADENYLATE CYCLASE TYPE 1"/>
    <property type="match status" value="1"/>
</dbReference>
<evidence type="ECO:0000256" key="8">
    <source>
        <dbReference type="ARBA" id="ARBA00022842"/>
    </source>
</evidence>
<evidence type="ECO:0000256" key="4">
    <source>
        <dbReference type="ARBA" id="ARBA00022692"/>
    </source>
</evidence>
<dbReference type="GO" id="GO:0046872">
    <property type="term" value="F:metal ion binding"/>
    <property type="evidence" value="ECO:0007669"/>
    <property type="project" value="UniProtKB-KW"/>
</dbReference>
<evidence type="ECO:0000256" key="10">
    <source>
        <dbReference type="ARBA" id="ARBA00023136"/>
    </source>
</evidence>
<evidence type="ECO:0000256" key="5">
    <source>
        <dbReference type="ARBA" id="ARBA00022723"/>
    </source>
</evidence>
<name>A0A8E0VFX5_9TREM</name>
<dbReference type="GO" id="GO:0004016">
    <property type="term" value="F:adenylate cyclase activity"/>
    <property type="evidence" value="ECO:0007669"/>
    <property type="project" value="UniProtKB-EC"/>
</dbReference>
<feature type="transmembrane region" description="Helical" evidence="12">
    <location>
        <begin position="237"/>
        <end position="257"/>
    </location>
</feature>
<evidence type="ECO:0000256" key="7">
    <source>
        <dbReference type="ARBA" id="ARBA00022840"/>
    </source>
</evidence>
<sequence length="1128" mass="129715">MQRRIRWIRGVSQYRLSGRNIFNLIPDSSNFVAKISQAYADIWHILYFNSTVLENFLDAASIQDTRRNFRSSLKIIFFTIWGALYETTLHVGAFDMYYMNAVMILLISVVLLYIHTYNEYGHLWYSRMSYALLTIVFLFAVLNSSETIVKWTSIIPFVKLFICLCIFLPVRLDLTLTLVSLFSISFQSIVNHQYSFVVCEKLKNYSTKHHDTHRHSHSDFTVSLLDCQFLKNFGAKLSLQLIMCSVLLAAGVHLQFWNKIRRRAAFIKIGQSVHLQKQNRKAQHLNERLIETRMPLRVYHEYTNQMNHVHQLSGKPCYIRPNNAISILVVEITNFRQINLKNSASKVIRSLSTVVDRFDQLAIKHMCERLSTFVNQFIYTSGIIKTRINHARCCVELATEMMRLANYVSLDVFSHLEFRIGIHTGEGVLVIWTNDMLPFDILTPDILIAHQVKDFASAGQIIISQSSHSRVQQYFTDQSVGHIRLDPQIPVSGSEVESNNFNPRILKVYRIITSDEDTLQFSSSFHSDEELGLLGQVVKLVEQNQQHNREQVSLINCGQSMFTPPLMPHLSVFSFARKSMNSVDPKTKPTIRSRWNAGLNDAEEFSKHNDIDVQVLRLVTELRADPKHQISLMQSVPLCRWTNLFRNPELEWHYSNHVNDASYPVYTDSLKLAPAVDAIALLFTTIATIIFSIIFTEHTKHQLIWFVYVGEFVFAAAISSSVVWSATRFSTLLTIKVFQQLHEFLSRSITVRMNLFILILLPTVHAVCYSILAHPTGKTGDRFYGAMVSFRMIAVVNHMMATTSPFWMICFGIMVNFVVYLVIHQSFIHATLHHNSACMPDQAVHEVEIFITGYILDVFTSFVMIWIMGRVNDRNCRLNFLCMRELQICREESDRCINQLHQSLGQLLPNHVVRFILDQRIKRSAKYCECCSTTLNNIGVATLHISNLYQRSAVLKTEDWHHTLRVLNLVMCALDELMKDNKYFELSYVRNANCQLVIASGLEQFSVWSNDDTYHLDRLLEYCLAAQQIVHDLNREHLRDIPQLHLKIGYTRGAVNTGIVGSKRPFYAVWGLPVQIATRIAESGRTGDVLTTADCTDLISSQYEVIPFSVIPVEEIGLLETFIVRPPS</sequence>
<feature type="transmembrane region" description="Helical" evidence="12">
    <location>
        <begin position="73"/>
        <end position="91"/>
    </location>
</feature>
<feature type="transmembrane region" description="Helical" evidence="12">
    <location>
        <begin position="678"/>
        <end position="696"/>
    </location>
</feature>
<evidence type="ECO:0000256" key="6">
    <source>
        <dbReference type="ARBA" id="ARBA00022741"/>
    </source>
</evidence>
<feature type="transmembrane region" description="Helical" evidence="12">
    <location>
        <begin position="97"/>
        <end position="117"/>
    </location>
</feature>
<feature type="domain" description="Guanylate cyclase" evidence="13">
    <location>
        <begin position="326"/>
        <end position="453"/>
    </location>
</feature>
<dbReference type="InterPro" id="IPR001054">
    <property type="entry name" value="A/G_cyclase"/>
</dbReference>
<dbReference type="Proteomes" id="UP000728185">
    <property type="component" value="Unassembled WGS sequence"/>
</dbReference>
<feature type="transmembrane region" description="Helical" evidence="12">
    <location>
        <begin position="806"/>
        <end position="828"/>
    </location>
</feature>
<evidence type="ECO:0000256" key="2">
    <source>
        <dbReference type="ARBA" id="ARBA00004141"/>
    </source>
</evidence>